<proteinExistence type="predicted"/>
<comment type="caution">
    <text evidence="1">The sequence shown here is derived from an EMBL/GenBank/DDBJ whole genome shotgun (WGS) entry which is preliminary data.</text>
</comment>
<accession>A0ACC1MM89</accession>
<evidence type="ECO:0000313" key="2">
    <source>
        <dbReference type="Proteomes" id="UP001144978"/>
    </source>
</evidence>
<gene>
    <name evidence="1" type="ORF">NUW54_g13416</name>
</gene>
<sequence>MLFEGFDGDVDWFETTTTTTSSNHGLSPDAFDGFVDDTYPDLADTFMQYDPILDWARTVDWQNVFGPSTHESLDDSVYSDSSTLTSSEDSSHPPTPRDVPFDSFGDGQCAVVSYSCAFDFAFECPPVMSPSTLPDSIELFTTPLDATYGQPQQQFLLGAVAGAVCADVRLEADTSSPLTSQAPTPDAACGEASSALDATNNSKRRAGDDMDGTQKAAKRPRKQSTEKTLKCPHCDTRALDRSSSLPQVLLTRTHPRPGMARKNNLAKHIQSVHERIKAHGCPHPGCGRSFSRKHDALRHFQSEHTALGSPRKKPAAKK</sequence>
<dbReference type="EMBL" id="JANSHE010006223">
    <property type="protein sequence ID" value="KAJ2967756.1"/>
    <property type="molecule type" value="Genomic_DNA"/>
</dbReference>
<name>A0ACC1MM89_9APHY</name>
<dbReference type="Proteomes" id="UP001144978">
    <property type="component" value="Unassembled WGS sequence"/>
</dbReference>
<evidence type="ECO:0000313" key="1">
    <source>
        <dbReference type="EMBL" id="KAJ2967756.1"/>
    </source>
</evidence>
<reference evidence="1" key="1">
    <citation type="submission" date="2022-08" db="EMBL/GenBank/DDBJ databases">
        <title>Genome Sequence of Pycnoporus sanguineus.</title>
        <authorList>
            <person name="Buettner E."/>
        </authorList>
    </citation>
    <scope>NUCLEOTIDE SEQUENCE</scope>
    <source>
        <strain evidence="1">CG-C14</strain>
    </source>
</reference>
<protein>
    <submittedName>
        <fullName evidence="1">Uncharacterized protein</fullName>
    </submittedName>
</protein>
<keyword evidence="2" id="KW-1185">Reference proteome</keyword>
<organism evidence="1 2">
    <name type="scientific">Trametes sanguinea</name>
    <dbReference type="NCBI Taxonomy" id="158606"/>
    <lineage>
        <taxon>Eukaryota</taxon>
        <taxon>Fungi</taxon>
        <taxon>Dikarya</taxon>
        <taxon>Basidiomycota</taxon>
        <taxon>Agaricomycotina</taxon>
        <taxon>Agaricomycetes</taxon>
        <taxon>Polyporales</taxon>
        <taxon>Polyporaceae</taxon>
        <taxon>Trametes</taxon>
    </lineage>
</organism>